<sequence>MTNQHPVSDPATASPPTIDFSSFDFLSPLLFFFPLPKFFENPPLSTPLNPFTMSAEEHDVTFDSADAGASLTFPMQCSALRKNGHVVIKNRPCKIIDMSTSKTGKHGHAKVHLIATDIFTGKKLEDLSPSTHNMDVPHVIRKEYQLLDITEDGFMSLMTDNGDTKDDVKVPDNDVGEKINQMYTVEEKECNIVVLTAMGEEAAMECKEAPKA</sequence>
<evidence type="ECO:0000256" key="4">
    <source>
        <dbReference type="ARBA" id="ARBA00022768"/>
    </source>
</evidence>
<dbReference type="OrthoDB" id="9975114at2759"/>
<proteinExistence type="inferred from homology"/>
<reference evidence="9 10" key="1">
    <citation type="submission" date="2015-10" db="EMBL/GenBank/DDBJ databases">
        <title>Genome sequencing of Penicillium freii.</title>
        <authorList>
            <person name="Nguyen H.D."/>
            <person name="Visagie C.M."/>
            <person name="Seifert K.A."/>
        </authorList>
    </citation>
    <scope>NUCLEOTIDE SEQUENCE [LARGE SCALE GENOMIC DNA]</scope>
    <source>
        <strain evidence="9 10">DAOM 242723</strain>
    </source>
</reference>
<dbReference type="GO" id="GO:0045901">
    <property type="term" value="P:positive regulation of translational elongation"/>
    <property type="evidence" value="ECO:0007669"/>
    <property type="project" value="InterPro"/>
</dbReference>
<dbReference type="AlphaFoldDB" id="A0A101MQJ2"/>
<comment type="caution">
    <text evidence="9">The sequence shown here is derived from an EMBL/GenBank/DDBJ whole genome shotgun (WGS) entry which is preliminary data.</text>
</comment>
<dbReference type="Gene3D" id="2.40.50.140">
    <property type="entry name" value="Nucleic acid-binding proteins"/>
    <property type="match status" value="1"/>
</dbReference>
<evidence type="ECO:0000256" key="3">
    <source>
        <dbReference type="ARBA" id="ARBA00022490"/>
    </source>
</evidence>
<dbReference type="GO" id="GO:0043022">
    <property type="term" value="F:ribosome binding"/>
    <property type="evidence" value="ECO:0007669"/>
    <property type="project" value="InterPro"/>
</dbReference>
<dbReference type="InterPro" id="IPR008991">
    <property type="entry name" value="Translation_prot_SH3-like_sf"/>
</dbReference>
<keyword evidence="6" id="KW-0648">Protein biosynthesis</keyword>
<dbReference type="InterPro" id="IPR001884">
    <property type="entry name" value="IF5A-like"/>
</dbReference>
<dbReference type="PANTHER" id="PTHR11673">
    <property type="entry name" value="TRANSLATION INITIATION FACTOR 5A FAMILY MEMBER"/>
    <property type="match status" value="1"/>
</dbReference>
<protein>
    <recommendedName>
        <fullName evidence="8">Translation initiation factor 5A C-terminal domain-containing protein</fullName>
    </recommendedName>
</protein>
<organism evidence="9 10">
    <name type="scientific">Penicillium freii</name>
    <dbReference type="NCBI Taxonomy" id="48697"/>
    <lineage>
        <taxon>Eukaryota</taxon>
        <taxon>Fungi</taxon>
        <taxon>Dikarya</taxon>
        <taxon>Ascomycota</taxon>
        <taxon>Pezizomycotina</taxon>
        <taxon>Eurotiomycetes</taxon>
        <taxon>Eurotiomycetidae</taxon>
        <taxon>Eurotiales</taxon>
        <taxon>Aspergillaceae</taxon>
        <taxon>Penicillium</taxon>
    </lineage>
</organism>
<evidence type="ECO:0000313" key="9">
    <source>
        <dbReference type="EMBL" id="KUM64879.1"/>
    </source>
</evidence>
<gene>
    <name evidence="9" type="ORF">ACN42_g2175</name>
</gene>
<dbReference type="GO" id="GO:0003723">
    <property type="term" value="F:RNA binding"/>
    <property type="evidence" value="ECO:0007669"/>
    <property type="project" value="UniProtKB-KW"/>
</dbReference>
<feature type="domain" description="Translation initiation factor 5A C-terminal" evidence="8">
    <location>
        <begin position="138"/>
        <end position="207"/>
    </location>
</feature>
<dbReference type="SUPFAM" id="SSF50249">
    <property type="entry name" value="Nucleic acid-binding proteins"/>
    <property type="match status" value="1"/>
</dbReference>
<keyword evidence="4" id="KW-0251">Elongation factor</keyword>
<name>A0A101MQJ2_PENFR</name>
<dbReference type="GO" id="GO:0045905">
    <property type="term" value="P:positive regulation of translational termination"/>
    <property type="evidence" value="ECO:0007669"/>
    <property type="project" value="InterPro"/>
</dbReference>
<evidence type="ECO:0000256" key="7">
    <source>
        <dbReference type="ARBA" id="ARBA00023071"/>
    </source>
</evidence>
<dbReference type="EMBL" id="LLXE01000038">
    <property type="protein sequence ID" value="KUM64879.1"/>
    <property type="molecule type" value="Genomic_DNA"/>
</dbReference>
<comment type="similarity">
    <text evidence="2">Belongs to the eIF-5A family.</text>
</comment>
<evidence type="ECO:0000313" key="10">
    <source>
        <dbReference type="Proteomes" id="UP000055045"/>
    </source>
</evidence>
<dbReference type="Proteomes" id="UP000055045">
    <property type="component" value="Unassembled WGS sequence"/>
</dbReference>
<dbReference type="CDD" id="cd04468">
    <property type="entry name" value="S1_eIF5A"/>
    <property type="match status" value="1"/>
</dbReference>
<evidence type="ECO:0000256" key="1">
    <source>
        <dbReference type="ARBA" id="ARBA00004496"/>
    </source>
</evidence>
<evidence type="ECO:0000256" key="2">
    <source>
        <dbReference type="ARBA" id="ARBA00006016"/>
    </source>
</evidence>
<dbReference type="FunFam" id="2.40.50.140:FF:000034">
    <property type="entry name" value="Eukaryotic translation initiation factor 5A"/>
    <property type="match status" value="1"/>
</dbReference>
<dbReference type="InterPro" id="IPR019769">
    <property type="entry name" value="Trans_elong_IF5A_hypusine_site"/>
</dbReference>
<dbReference type="SMART" id="SM01376">
    <property type="entry name" value="eIF-5a"/>
    <property type="match status" value="1"/>
</dbReference>
<dbReference type="PROSITE" id="PS00302">
    <property type="entry name" value="IF5A_HYPUSINE"/>
    <property type="match status" value="1"/>
</dbReference>
<dbReference type="Pfam" id="PF01287">
    <property type="entry name" value="eIF-5a"/>
    <property type="match status" value="1"/>
</dbReference>
<keyword evidence="5" id="KW-0694">RNA-binding</keyword>
<dbReference type="InterPro" id="IPR048670">
    <property type="entry name" value="IF5A-like_N"/>
</dbReference>
<dbReference type="GO" id="GO:0006452">
    <property type="term" value="P:translational frameshifting"/>
    <property type="evidence" value="ECO:0007669"/>
    <property type="project" value="UniProtKB-ARBA"/>
</dbReference>
<dbReference type="SUPFAM" id="SSF50104">
    <property type="entry name" value="Translation proteins SH3-like domain"/>
    <property type="match status" value="1"/>
</dbReference>
<dbReference type="GO" id="GO:0005737">
    <property type="term" value="C:cytoplasm"/>
    <property type="evidence" value="ECO:0007669"/>
    <property type="project" value="UniProtKB-SubCell"/>
</dbReference>
<keyword evidence="3" id="KW-0963">Cytoplasm</keyword>
<dbReference type="FunFam" id="2.30.30.30:FF:000007">
    <property type="entry name" value="Eukaryotic translation initiation factor 5A"/>
    <property type="match status" value="1"/>
</dbReference>
<accession>A0A101MQJ2</accession>
<dbReference type="GO" id="GO:0003746">
    <property type="term" value="F:translation elongation factor activity"/>
    <property type="evidence" value="ECO:0007669"/>
    <property type="project" value="UniProtKB-KW"/>
</dbReference>
<keyword evidence="10" id="KW-1185">Reference proteome</keyword>
<dbReference type="NCBIfam" id="TIGR00037">
    <property type="entry name" value="eIF_5A"/>
    <property type="match status" value="1"/>
</dbReference>
<keyword evidence="7" id="KW-0385">Hypusine</keyword>
<dbReference type="InterPro" id="IPR012340">
    <property type="entry name" value="NA-bd_OB-fold"/>
</dbReference>
<dbReference type="InterPro" id="IPR020189">
    <property type="entry name" value="IF5A_C"/>
</dbReference>
<evidence type="ECO:0000259" key="8">
    <source>
        <dbReference type="SMART" id="SM01376"/>
    </source>
</evidence>
<dbReference type="Pfam" id="PF21485">
    <property type="entry name" value="IF5A-like_N"/>
    <property type="match status" value="1"/>
</dbReference>
<dbReference type="STRING" id="48697.A0A101MQJ2"/>
<evidence type="ECO:0000256" key="6">
    <source>
        <dbReference type="ARBA" id="ARBA00022917"/>
    </source>
</evidence>
<dbReference type="InterPro" id="IPR014722">
    <property type="entry name" value="Rib_uL2_dom2"/>
</dbReference>
<evidence type="ECO:0000256" key="5">
    <source>
        <dbReference type="ARBA" id="ARBA00022884"/>
    </source>
</evidence>
<comment type="subcellular location">
    <subcellularLocation>
        <location evidence="1">Cytoplasm</location>
    </subcellularLocation>
</comment>
<dbReference type="Gene3D" id="2.30.30.30">
    <property type="match status" value="1"/>
</dbReference>